<gene>
    <name evidence="1" type="ORF">FK529_05385</name>
</gene>
<evidence type="ECO:0000313" key="2">
    <source>
        <dbReference type="Proteomes" id="UP000317291"/>
    </source>
</evidence>
<keyword evidence="2" id="KW-1185">Reference proteome</keyword>
<organism evidence="1 2">
    <name type="scientific">Tsukamurella asaccharolytica</name>
    <dbReference type="NCBI Taxonomy" id="2592067"/>
    <lineage>
        <taxon>Bacteria</taxon>
        <taxon>Bacillati</taxon>
        <taxon>Actinomycetota</taxon>
        <taxon>Actinomycetes</taxon>
        <taxon>Mycobacteriales</taxon>
        <taxon>Tsukamurellaceae</taxon>
        <taxon>Tsukamurella</taxon>
    </lineage>
</organism>
<proteinExistence type="predicted"/>
<accession>A0A5C5RDK6</accession>
<dbReference type="EMBL" id="VIGW01000002">
    <property type="protein sequence ID" value="TWS20762.1"/>
    <property type="molecule type" value="Genomic_DNA"/>
</dbReference>
<dbReference type="AlphaFoldDB" id="A0A5C5RDK6"/>
<reference evidence="1 2" key="1">
    <citation type="submission" date="2019-06" db="EMBL/GenBank/DDBJ databases">
        <title>Tsukamurella conjunctivitidis sp. nov., Tsukamurella assacharolytica sp. nov. and Tsukamurella sputae sp. nov. isolated from patients with conjunctivitis, bacteraemia (lymphoma) and respiratory infection (sputum) in Hong Kong.</title>
        <authorList>
            <person name="Teng J.L.L."/>
            <person name="Lee H.H."/>
            <person name="Fong J.Y.H."/>
            <person name="Fok K.M.N."/>
            <person name="Lau S.K.P."/>
            <person name="Woo P.C.Y."/>
        </authorList>
    </citation>
    <scope>NUCLEOTIDE SEQUENCE [LARGE SCALE GENOMIC DNA]</scope>
    <source>
        <strain evidence="1 2">HKU71</strain>
    </source>
</reference>
<comment type="caution">
    <text evidence="1">The sequence shown here is derived from an EMBL/GenBank/DDBJ whole genome shotgun (WGS) entry which is preliminary data.</text>
</comment>
<dbReference type="Proteomes" id="UP000317291">
    <property type="component" value="Unassembled WGS sequence"/>
</dbReference>
<sequence length="87" mass="9235">MSARRCRAKTPNKACPSVKVDCSRTSGHAGPHQFKLHGVVLQSWKNTARSKATARPVCPDCGGCYADGPCVCARGCDRAHGPWPAAK</sequence>
<protein>
    <submittedName>
        <fullName evidence="1">Uncharacterized protein</fullName>
    </submittedName>
</protein>
<evidence type="ECO:0000313" key="1">
    <source>
        <dbReference type="EMBL" id="TWS20762.1"/>
    </source>
</evidence>
<dbReference type="RefSeq" id="WP_146559981.1">
    <property type="nucleotide sequence ID" value="NZ_VIGW01000002.1"/>
</dbReference>
<name>A0A5C5RDK6_9ACTN</name>